<dbReference type="Proteomes" id="UP000192923">
    <property type="component" value="Unassembled WGS sequence"/>
</dbReference>
<name>A0A1Y6D0M4_9GAMM</name>
<sequence>MHRSFLFYAAAAAGLGVALGAFGAHGLKSTLTEAQMATYRTAVDYQMWHALGLGLVGLWAERHPGLKLLRWAGGLMLAGILLFSGSLYLLSLGGGHWLGLITPFGGTAFLAAWLVLAIAALRRSGNP</sequence>
<reference evidence="7 8" key="1">
    <citation type="submission" date="2016-12" db="EMBL/GenBank/DDBJ databases">
        <authorList>
            <person name="Song W.-J."/>
            <person name="Kurnit D.M."/>
        </authorList>
    </citation>
    <scope>NUCLEOTIDE SEQUENCE [LARGE SCALE GENOMIC DNA]</scope>
    <source>
        <strain evidence="7 8">175</strain>
    </source>
</reference>
<dbReference type="OrthoDB" id="9802121at2"/>
<feature type="transmembrane region" description="Helical" evidence="6">
    <location>
        <begin position="44"/>
        <end position="61"/>
    </location>
</feature>
<evidence type="ECO:0000313" key="8">
    <source>
        <dbReference type="Proteomes" id="UP000192923"/>
    </source>
</evidence>
<dbReference type="AlphaFoldDB" id="A0A1Y6D0M4"/>
<dbReference type="RefSeq" id="WP_085216309.1">
    <property type="nucleotide sequence ID" value="NZ_FXAM01000001.1"/>
</dbReference>
<organism evidence="7 8">
    <name type="scientific">Methylomagnum ishizawai</name>
    <dbReference type="NCBI Taxonomy" id="1760988"/>
    <lineage>
        <taxon>Bacteria</taxon>
        <taxon>Pseudomonadati</taxon>
        <taxon>Pseudomonadota</taxon>
        <taxon>Gammaproteobacteria</taxon>
        <taxon>Methylococcales</taxon>
        <taxon>Methylococcaceae</taxon>
        <taxon>Methylomagnum</taxon>
    </lineage>
</organism>
<dbReference type="PANTHER" id="PTHR43461">
    <property type="entry name" value="TRANSMEMBRANE PROTEIN 256"/>
    <property type="match status" value="1"/>
</dbReference>
<keyword evidence="5 6" id="KW-0472">Membrane</keyword>
<protein>
    <submittedName>
        <fullName evidence="7">Uncharacterized membrane protein YgdD, TMEM256/DUF423 family</fullName>
    </submittedName>
</protein>
<comment type="subcellular location">
    <subcellularLocation>
        <location evidence="1">Membrane</location>
        <topology evidence="1">Multi-pass membrane protein</topology>
    </subcellularLocation>
</comment>
<keyword evidence="4 6" id="KW-1133">Transmembrane helix</keyword>
<evidence type="ECO:0000256" key="3">
    <source>
        <dbReference type="ARBA" id="ARBA00022692"/>
    </source>
</evidence>
<comment type="similarity">
    <text evidence="2">Belongs to the UPF0382 family.</text>
</comment>
<proteinExistence type="inferred from homology"/>
<dbReference type="GO" id="GO:0005886">
    <property type="term" value="C:plasma membrane"/>
    <property type="evidence" value="ECO:0007669"/>
    <property type="project" value="TreeGrafter"/>
</dbReference>
<feature type="transmembrane region" description="Helical" evidence="6">
    <location>
        <begin position="68"/>
        <end position="91"/>
    </location>
</feature>
<keyword evidence="3 6" id="KW-0812">Transmembrane</keyword>
<feature type="transmembrane region" description="Helical" evidence="6">
    <location>
        <begin position="97"/>
        <end position="121"/>
    </location>
</feature>
<dbReference type="InterPro" id="IPR006696">
    <property type="entry name" value="DUF423"/>
</dbReference>
<evidence type="ECO:0000313" key="7">
    <source>
        <dbReference type="EMBL" id="SMF96488.1"/>
    </source>
</evidence>
<evidence type="ECO:0000256" key="1">
    <source>
        <dbReference type="ARBA" id="ARBA00004141"/>
    </source>
</evidence>
<dbReference type="STRING" id="1760988.SAMN02949497_3888"/>
<dbReference type="PANTHER" id="PTHR43461:SF1">
    <property type="entry name" value="TRANSMEMBRANE PROTEIN 256"/>
    <property type="match status" value="1"/>
</dbReference>
<gene>
    <name evidence="7" type="ORF">SAMN02949497_3888</name>
</gene>
<evidence type="ECO:0000256" key="4">
    <source>
        <dbReference type="ARBA" id="ARBA00022989"/>
    </source>
</evidence>
<evidence type="ECO:0000256" key="5">
    <source>
        <dbReference type="ARBA" id="ARBA00023136"/>
    </source>
</evidence>
<evidence type="ECO:0000256" key="2">
    <source>
        <dbReference type="ARBA" id="ARBA00009694"/>
    </source>
</evidence>
<dbReference type="EMBL" id="FXAM01000001">
    <property type="protein sequence ID" value="SMF96488.1"/>
    <property type="molecule type" value="Genomic_DNA"/>
</dbReference>
<evidence type="ECO:0000256" key="6">
    <source>
        <dbReference type="SAM" id="Phobius"/>
    </source>
</evidence>
<dbReference type="Pfam" id="PF04241">
    <property type="entry name" value="DUF423"/>
    <property type="match status" value="1"/>
</dbReference>
<accession>A0A1Y6D0M4</accession>
<keyword evidence="8" id="KW-1185">Reference proteome</keyword>